<dbReference type="PANTHER" id="PTHR46111">
    <property type="entry name" value="RIBOSOMAL RNA SMALL SUBUNIT METHYLTRANSFERASE I"/>
    <property type="match status" value="1"/>
</dbReference>
<dbReference type="OrthoDB" id="9809084at2"/>
<evidence type="ECO:0000313" key="9">
    <source>
        <dbReference type="EMBL" id="RZM81830.1"/>
    </source>
</evidence>
<evidence type="ECO:0000256" key="5">
    <source>
        <dbReference type="ARBA" id="ARBA00022691"/>
    </source>
</evidence>
<name>A0A4V2E3B2_9CYAN</name>
<evidence type="ECO:0000256" key="3">
    <source>
        <dbReference type="ARBA" id="ARBA00022603"/>
    </source>
</evidence>
<evidence type="ECO:0000256" key="4">
    <source>
        <dbReference type="ARBA" id="ARBA00022679"/>
    </source>
</evidence>
<keyword evidence="10" id="KW-1185">Reference proteome</keyword>
<dbReference type="HAMAP" id="MF_01877">
    <property type="entry name" value="16SrRNA_methyltr_I"/>
    <property type="match status" value="1"/>
</dbReference>
<dbReference type="Gene3D" id="3.40.1010.10">
    <property type="entry name" value="Cobalt-precorrin-4 Transmethylase, Domain 1"/>
    <property type="match status" value="1"/>
</dbReference>
<dbReference type="Gene3D" id="3.30.950.10">
    <property type="entry name" value="Methyltransferase, Cobalt-precorrin-4 Transmethylase, Domain 2"/>
    <property type="match status" value="1"/>
</dbReference>
<protein>
    <recommendedName>
        <fullName evidence="6">Ribosomal RNA small subunit methyltransferase I</fullName>
        <ecNumber evidence="6">2.1.1.198</ecNumber>
    </recommendedName>
    <alternativeName>
        <fullName evidence="6">16S rRNA 2'-O-ribose C1402 methyltransferase</fullName>
    </alternativeName>
    <alternativeName>
        <fullName evidence="6">rRNA (cytidine-2'-O-)-methyltransferase RsmI</fullName>
    </alternativeName>
</protein>
<dbReference type="PANTHER" id="PTHR46111:SF1">
    <property type="entry name" value="RIBOSOMAL RNA SMALL SUBUNIT METHYLTRANSFERASE I"/>
    <property type="match status" value="1"/>
</dbReference>
<keyword evidence="3 6" id="KW-0489">Methyltransferase</keyword>
<reference evidence="9 10" key="1">
    <citation type="submission" date="2018-11" db="EMBL/GenBank/DDBJ databases">
        <title>Whole genome sequencing of an environmental sample.</title>
        <authorList>
            <person name="Sarangi A.N."/>
            <person name="Singh D."/>
            <person name="Tripathy S."/>
        </authorList>
    </citation>
    <scope>NUCLEOTIDE SEQUENCE [LARGE SCALE GENOMIC DNA]</scope>
    <source>
        <strain evidence="9 10">Lakshadweep</strain>
    </source>
</reference>
<dbReference type="CDD" id="cd11648">
    <property type="entry name" value="RsmI"/>
    <property type="match status" value="1"/>
</dbReference>
<dbReference type="EC" id="2.1.1.198" evidence="6"/>
<dbReference type="InterPro" id="IPR014776">
    <property type="entry name" value="4pyrrole_Mease_sub2"/>
</dbReference>
<comment type="similarity">
    <text evidence="6">Belongs to the methyltransferase superfamily. RsmI family.</text>
</comment>
<comment type="catalytic activity">
    <reaction evidence="6">
        <text>cytidine(1402) in 16S rRNA + S-adenosyl-L-methionine = 2'-O-methylcytidine(1402) in 16S rRNA + S-adenosyl-L-homocysteine + H(+)</text>
        <dbReference type="Rhea" id="RHEA:42924"/>
        <dbReference type="Rhea" id="RHEA-COMP:10285"/>
        <dbReference type="Rhea" id="RHEA-COMP:10286"/>
        <dbReference type="ChEBI" id="CHEBI:15378"/>
        <dbReference type="ChEBI" id="CHEBI:57856"/>
        <dbReference type="ChEBI" id="CHEBI:59789"/>
        <dbReference type="ChEBI" id="CHEBI:74495"/>
        <dbReference type="ChEBI" id="CHEBI:82748"/>
        <dbReference type="EC" id="2.1.1.198"/>
    </reaction>
</comment>
<dbReference type="FunFam" id="3.30.950.10:FF:000002">
    <property type="entry name" value="Ribosomal RNA small subunit methyltransferase I"/>
    <property type="match status" value="1"/>
</dbReference>
<keyword evidence="5 6" id="KW-0949">S-adenosyl-L-methionine</keyword>
<dbReference type="SUPFAM" id="SSF53790">
    <property type="entry name" value="Tetrapyrrole methylase"/>
    <property type="match status" value="1"/>
</dbReference>
<sequence length="345" mass="37254">MQSRVISPTKTPILAIVGHSGTTGFILKHSKQDDTAVTDLNGNGTLYIVGTPIGNLADMTFRAIDTLKHVTLIAAEDTRHTGKLLHHFQIGTPQTSYHAHNWRKRLPELLAHLQHGQDIALVSDAGMPGISDPGFELVEACAEAAIPVVAIPGATAAITALCISGLPPQPFAFEGFLPTKGRDRRDHIAQLAQEPRTLVLYEAPHRLLTTLKDLQGPFEDTRRLAVTRELTKQFEEVWRGTLAEAIAHFTTTAPKGEFTLVIAGKPPSETPPFTIEELTAQLTELLAQGLSRSQASRQLAQTTSYSKREIYQLAIALPDPPLVEDAVNQSGDDQAGESHLGDGAG</sequence>
<evidence type="ECO:0000313" key="10">
    <source>
        <dbReference type="Proteomes" id="UP000292459"/>
    </source>
</evidence>
<comment type="caution">
    <text evidence="9">The sequence shown here is derived from an EMBL/GenBank/DDBJ whole genome shotgun (WGS) entry which is preliminary data.</text>
</comment>
<evidence type="ECO:0000256" key="2">
    <source>
        <dbReference type="ARBA" id="ARBA00022552"/>
    </source>
</evidence>
<dbReference type="NCBIfam" id="TIGR00096">
    <property type="entry name" value="16S rRNA (cytidine(1402)-2'-O)-methyltransferase"/>
    <property type="match status" value="1"/>
</dbReference>
<feature type="domain" description="Tetrapyrrole methylase" evidence="8">
    <location>
        <begin position="45"/>
        <end position="245"/>
    </location>
</feature>
<proteinExistence type="inferred from homology"/>
<keyword evidence="4 6" id="KW-0808">Transferase</keyword>
<dbReference type="PIRSF" id="PIRSF005917">
    <property type="entry name" value="MTase_YraL"/>
    <property type="match status" value="1"/>
</dbReference>
<dbReference type="Pfam" id="PF00590">
    <property type="entry name" value="TP_methylase"/>
    <property type="match status" value="1"/>
</dbReference>
<dbReference type="EMBL" id="QVFV01000001">
    <property type="protein sequence ID" value="RZM81830.1"/>
    <property type="molecule type" value="Genomic_DNA"/>
</dbReference>
<dbReference type="InterPro" id="IPR008189">
    <property type="entry name" value="rRNA_ssu_MeTfrase_I"/>
</dbReference>
<dbReference type="InterPro" id="IPR035996">
    <property type="entry name" value="4pyrrol_Methylase_sf"/>
</dbReference>
<gene>
    <name evidence="6 9" type="primary">rsmI</name>
    <name evidence="9" type="ORF">DYY88_00695</name>
</gene>
<comment type="subcellular location">
    <subcellularLocation>
        <location evidence="6">Cytoplasm</location>
    </subcellularLocation>
</comment>
<dbReference type="GO" id="GO:0070677">
    <property type="term" value="F:rRNA (cytosine-2'-O-)-methyltransferase activity"/>
    <property type="evidence" value="ECO:0007669"/>
    <property type="project" value="UniProtKB-UniRule"/>
</dbReference>
<dbReference type="AlphaFoldDB" id="A0A4V2E3B2"/>
<dbReference type="InterPro" id="IPR018063">
    <property type="entry name" value="SAM_MeTrfase_RsmI_CS"/>
</dbReference>
<evidence type="ECO:0000256" key="1">
    <source>
        <dbReference type="ARBA" id="ARBA00022490"/>
    </source>
</evidence>
<evidence type="ECO:0000259" key="8">
    <source>
        <dbReference type="Pfam" id="PF00590"/>
    </source>
</evidence>
<evidence type="ECO:0000256" key="7">
    <source>
        <dbReference type="SAM" id="MobiDB-lite"/>
    </source>
</evidence>
<keyword evidence="2 6" id="KW-0698">rRNA processing</keyword>
<accession>A0A4V2E3B2</accession>
<dbReference type="GO" id="GO:0005737">
    <property type="term" value="C:cytoplasm"/>
    <property type="evidence" value="ECO:0007669"/>
    <property type="project" value="UniProtKB-SubCell"/>
</dbReference>
<dbReference type="Proteomes" id="UP000292459">
    <property type="component" value="Unassembled WGS sequence"/>
</dbReference>
<comment type="function">
    <text evidence="6">Catalyzes the 2'-O-methylation of the ribose of cytidine 1402 (C1402) in 16S rRNA.</text>
</comment>
<dbReference type="InterPro" id="IPR000878">
    <property type="entry name" value="4pyrrol_Mease"/>
</dbReference>
<evidence type="ECO:0000256" key="6">
    <source>
        <dbReference type="HAMAP-Rule" id="MF_01877"/>
    </source>
</evidence>
<organism evidence="9 10">
    <name type="scientific">Leptolyngbya iicbica LK</name>
    <dbReference type="NCBI Taxonomy" id="2294035"/>
    <lineage>
        <taxon>Bacteria</taxon>
        <taxon>Bacillati</taxon>
        <taxon>Cyanobacteriota</taxon>
        <taxon>Cyanophyceae</taxon>
        <taxon>Leptolyngbyales</taxon>
        <taxon>Leptolyngbyaceae</taxon>
        <taxon>Leptolyngbya group</taxon>
        <taxon>Leptolyngbya</taxon>
        <taxon>Leptolyngbya iicbica</taxon>
    </lineage>
</organism>
<dbReference type="InterPro" id="IPR014777">
    <property type="entry name" value="4pyrrole_Mease_sub1"/>
</dbReference>
<feature type="region of interest" description="Disordered" evidence="7">
    <location>
        <begin position="322"/>
        <end position="345"/>
    </location>
</feature>
<keyword evidence="1 6" id="KW-0963">Cytoplasm</keyword>
<dbReference type="FunFam" id="3.40.1010.10:FF:000002">
    <property type="entry name" value="Ribosomal RNA small subunit methyltransferase I"/>
    <property type="match status" value="1"/>
</dbReference>
<dbReference type="PROSITE" id="PS01296">
    <property type="entry name" value="RSMI"/>
    <property type="match status" value="1"/>
</dbReference>